<feature type="compositionally biased region" description="Acidic residues" evidence="1">
    <location>
        <begin position="127"/>
        <end position="138"/>
    </location>
</feature>
<feature type="compositionally biased region" description="Low complexity" evidence="1">
    <location>
        <begin position="115"/>
        <end position="124"/>
    </location>
</feature>
<name>A0A178V348_ARATH</name>
<sequence>MKTRGGGKRGKGRSNREGLSSSDATFQSGEGSPCGYRSLRGSPSPRRSGSTLFRASGSTQPRSRGSIHHLASTLKQSPEAVQPEASNQSPAAVQREASNPLLQEASNPPPRVFVSHHSSQAQNSHAEEDEDEEAEFEADFERESTIPEDLLATLYELLAQPSREKYTTVISPKLSLKLYGLVTKMDSYQKRWDVVDTKMQEIHEAYLYDKEAKLVPLENDEGSDGTSRRLELSQEDDDEIFLQFEEVNRKIEEQATLQAHRKAEELRVKVEQADIKRVANKQQTEIKHLRMVKKYLTETNPMFLEFLESAGLCFRRSN</sequence>
<feature type="compositionally biased region" description="Polar residues" evidence="1">
    <location>
        <begin position="17"/>
        <end position="30"/>
    </location>
</feature>
<reference evidence="3" key="1">
    <citation type="journal article" date="2016" name="Proc. Natl. Acad. Sci. U.S.A.">
        <title>Chromosome-level assembly of Arabidopsis thaliana Ler reveals the extent of translocation and inversion polymorphisms.</title>
        <authorList>
            <person name="Zapata L."/>
            <person name="Ding J."/>
            <person name="Willing E.M."/>
            <person name="Hartwig B."/>
            <person name="Bezdan D."/>
            <person name="Jiao W.B."/>
            <person name="Patel V."/>
            <person name="Velikkakam James G."/>
            <person name="Koornneef M."/>
            <person name="Ossowski S."/>
            <person name="Schneeberger K."/>
        </authorList>
    </citation>
    <scope>NUCLEOTIDE SEQUENCE [LARGE SCALE GENOMIC DNA]</scope>
    <source>
        <strain evidence="3">cv. Landsberg erecta</strain>
    </source>
</reference>
<proteinExistence type="predicted"/>
<feature type="compositionally biased region" description="Polar residues" evidence="1">
    <location>
        <begin position="84"/>
        <end position="106"/>
    </location>
</feature>
<feature type="compositionally biased region" description="Polar residues" evidence="1">
    <location>
        <begin position="51"/>
        <end position="63"/>
    </location>
</feature>
<accession>A0A178V348</accession>
<dbReference type="EMBL" id="LUHQ01000004">
    <property type="protein sequence ID" value="OAO99482.1"/>
    <property type="molecule type" value="Genomic_DNA"/>
</dbReference>
<evidence type="ECO:0000256" key="1">
    <source>
        <dbReference type="SAM" id="MobiDB-lite"/>
    </source>
</evidence>
<comment type="caution">
    <text evidence="2">The sequence shown here is derived from an EMBL/GenBank/DDBJ whole genome shotgun (WGS) entry which is preliminary data.</text>
</comment>
<evidence type="ECO:0000313" key="3">
    <source>
        <dbReference type="Proteomes" id="UP000078284"/>
    </source>
</evidence>
<gene>
    <name evidence="2" type="ordered locus">AXX17_At4g07440</name>
</gene>
<dbReference type="AlphaFoldDB" id="A0A178V348"/>
<dbReference type="Proteomes" id="UP000078284">
    <property type="component" value="Chromosome 4"/>
</dbReference>
<protein>
    <submittedName>
        <fullName evidence="2">Uncharacterized protein</fullName>
    </submittedName>
</protein>
<evidence type="ECO:0000313" key="2">
    <source>
        <dbReference type="EMBL" id="OAO99482.1"/>
    </source>
</evidence>
<feature type="compositionally biased region" description="Basic residues" evidence="1">
    <location>
        <begin position="1"/>
        <end position="13"/>
    </location>
</feature>
<feature type="compositionally biased region" description="Low complexity" evidence="1">
    <location>
        <begin position="37"/>
        <end position="50"/>
    </location>
</feature>
<feature type="region of interest" description="Disordered" evidence="1">
    <location>
        <begin position="1"/>
        <end position="143"/>
    </location>
</feature>
<organism evidence="2 3">
    <name type="scientific">Arabidopsis thaliana</name>
    <name type="common">Mouse-ear cress</name>
    <dbReference type="NCBI Taxonomy" id="3702"/>
    <lineage>
        <taxon>Eukaryota</taxon>
        <taxon>Viridiplantae</taxon>
        <taxon>Streptophyta</taxon>
        <taxon>Embryophyta</taxon>
        <taxon>Tracheophyta</taxon>
        <taxon>Spermatophyta</taxon>
        <taxon>Magnoliopsida</taxon>
        <taxon>eudicotyledons</taxon>
        <taxon>Gunneridae</taxon>
        <taxon>Pentapetalae</taxon>
        <taxon>rosids</taxon>
        <taxon>malvids</taxon>
        <taxon>Brassicales</taxon>
        <taxon>Brassicaceae</taxon>
        <taxon>Camelineae</taxon>
        <taxon>Arabidopsis</taxon>
    </lineage>
</organism>